<accession>A0AA41Z516</accession>
<dbReference type="GO" id="GO:0016020">
    <property type="term" value="C:membrane"/>
    <property type="evidence" value="ECO:0007669"/>
    <property type="project" value="UniProtKB-SubCell"/>
</dbReference>
<evidence type="ECO:0000256" key="9">
    <source>
        <dbReference type="SAM" id="SignalP"/>
    </source>
</evidence>
<feature type="transmembrane region" description="Helical" evidence="8">
    <location>
        <begin position="134"/>
        <end position="154"/>
    </location>
</feature>
<feature type="transmembrane region" description="Helical" evidence="8">
    <location>
        <begin position="43"/>
        <end position="76"/>
    </location>
</feature>
<evidence type="ECO:0000259" key="10">
    <source>
        <dbReference type="Pfam" id="PF07291"/>
    </source>
</evidence>
<comment type="function">
    <text evidence="1">May be specifically involved in the processing, transport, and/or maturation of the MADH beta-subunit.</text>
</comment>
<evidence type="ECO:0000256" key="3">
    <source>
        <dbReference type="ARBA" id="ARBA00004856"/>
    </source>
</evidence>
<keyword evidence="6 8" id="KW-1133">Transmembrane helix</keyword>
<dbReference type="GO" id="GO:0030416">
    <property type="term" value="P:methylamine metabolic process"/>
    <property type="evidence" value="ECO:0007669"/>
    <property type="project" value="InterPro"/>
</dbReference>
<keyword evidence="7 8" id="KW-0472">Membrane</keyword>
<reference evidence="11" key="1">
    <citation type="submission" date="2022-06" db="EMBL/GenBank/DDBJ databases">
        <title>Sphingomonas sp. nov. isolated from rhizosphere soil of tomato.</title>
        <authorList>
            <person name="Dong H."/>
            <person name="Gao R."/>
        </authorList>
    </citation>
    <scope>NUCLEOTIDE SEQUENCE</scope>
    <source>
        <strain evidence="11">MMSM24</strain>
    </source>
</reference>
<evidence type="ECO:0000256" key="2">
    <source>
        <dbReference type="ARBA" id="ARBA00004141"/>
    </source>
</evidence>
<evidence type="ECO:0000313" key="12">
    <source>
        <dbReference type="Proteomes" id="UP001165565"/>
    </source>
</evidence>
<evidence type="ECO:0000256" key="4">
    <source>
        <dbReference type="ARBA" id="ARBA00019078"/>
    </source>
</evidence>
<dbReference type="AlphaFoldDB" id="A0AA41Z516"/>
<organism evidence="11 12">
    <name type="scientific">Sphingomonas lycopersici</name>
    <dbReference type="NCBI Taxonomy" id="2951807"/>
    <lineage>
        <taxon>Bacteria</taxon>
        <taxon>Pseudomonadati</taxon>
        <taxon>Pseudomonadota</taxon>
        <taxon>Alphaproteobacteria</taxon>
        <taxon>Sphingomonadales</taxon>
        <taxon>Sphingomonadaceae</taxon>
        <taxon>Sphingomonas</taxon>
    </lineage>
</organism>
<keyword evidence="5 8" id="KW-0812">Transmembrane</keyword>
<comment type="subcellular location">
    <subcellularLocation>
        <location evidence="2">Membrane</location>
        <topology evidence="2">Multi-pass membrane protein</topology>
    </subcellularLocation>
</comment>
<evidence type="ECO:0000313" key="11">
    <source>
        <dbReference type="EMBL" id="MCW6534165.1"/>
    </source>
</evidence>
<dbReference type="InterPro" id="IPR009908">
    <property type="entry name" value="Methylamine_util_MauE"/>
</dbReference>
<comment type="caution">
    <text evidence="11">The sequence shown here is derived from an EMBL/GenBank/DDBJ whole genome shotgun (WGS) entry which is preliminary data.</text>
</comment>
<feature type="domain" description="Methylamine utilisation protein MauE" evidence="10">
    <location>
        <begin position="5"/>
        <end position="123"/>
    </location>
</feature>
<evidence type="ECO:0000256" key="8">
    <source>
        <dbReference type="SAM" id="Phobius"/>
    </source>
</evidence>
<evidence type="ECO:0000256" key="1">
    <source>
        <dbReference type="ARBA" id="ARBA00003475"/>
    </source>
</evidence>
<gene>
    <name evidence="11" type="ORF">NEE01_05130</name>
</gene>
<feature type="transmembrane region" description="Helical" evidence="8">
    <location>
        <begin position="109"/>
        <end position="128"/>
    </location>
</feature>
<dbReference type="EMBL" id="JANFAV010000002">
    <property type="protein sequence ID" value="MCW6534165.1"/>
    <property type="molecule type" value="Genomic_DNA"/>
</dbReference>
<sequence length="164" mass="16557">MAPLPLFLALVLAVSAAHKAQSGARLATATARLAGVSPSAGQLLLVVAAAIEAVAAICLVIPAATVAGALIAALLWSAYALALWRRRGETLDCGCDFAARPRPVGAGQILRALLLAGLAAVLTVLPAPEGVPPAEALLAALAFLALYFGASELLSIPHPAWRKS</sequence>
<evidence type="ECO:0000256" key="5">
    <source>
        <dbReference type="ARBA" id="ARBA00022692"/>
    </source>
</evidence>
<feature type="signal peptide" evidence="9">
    <location>
        <begin position="1"/>
        <end position="19"/>
    </location>
</feature>
<keyword evidence="9" id="KW-0732">Signal</keyword>
<dbReference type="Pfam" id="PF07291">
    <property type="entry name" value="MauE"/>
    <property type="match status" value="1"/>
</dbReference>
<feature type="chain" id="PRO_5041342643" description="Methylamine utilization protein MauE" evidence="9">
    <location>
        <begin position="20"/>
        <end position="164"/>
    </location>
</feature>
<evidence type="ECO:0000256" key="7">
    <source>
        <dbReference type="ARBA" id="ARBA00023136"/>
    </source>
</evidence>
<name>A0AA41Z516_9SPHN</name>
<keyword evidence="12" id="KW-1185">Reference proteome</keyword>
<dbReference type="Proteomes" id="UP001165565">
    <property type="component" value="Unassembled WGS sequence"/>
</dbReference>
<dbReference type="RefSeq" id="WP_265268106.1">
    <property type="nucleotide sequence ID" value="NZ_JANFAV010000002.1"/>
</dbReference>
<proteinExistence type="predicted"/>
<protein>
    <recommendedName>
        <fullName evidence="4">Methylamine utilization protein MauE</fullName>
    </recommendedName>
</protein>
<comment type="pathway">
    <text evidence="3">One-carbon metabolism; methylamine degradation.</text>
</comment>
<evidence type="ECO:0000256" key="6">
    <source>
        <dbReference type="ARBA" id="ARBA00022989"/>
    </source>
</evidence>